<dbReference type="Gene3D" id="1.25.40.570">
    <property type="match status" value="1"/>
</dbReference>
<gene>
    <name evidence="3" type="primary">LOC114251600</name>
</gene>
<dbReference type="GeneID" id="114251600"/>
<dbReference type="OrthoDB" id="1452at2759"/>
<dbReference type="PANTHER" id="PTHR14145">
    <property type="entry name" value="26S PROTESOME SUBUNIT 6"/>
    <property type="match status" value="1"/>
</dbReference>
<proteinExistence type="predicted"/>
<dbReference type="CTD" id="42641"/>
<dbReference type="AlphaFoldDB" id="A0A6J2KH94"/>
<evidence type="ECO:0000313" key="2">
    <source>
        <dbReference type="Proteomes" id="UP000504629"/>
    </source>
</evidence>
<dbReference type="InterPro" id="IPR045135">
    <property type="entry name" value="Rpn7_N"/>
</dbReference>
<dbReference type="Proteomes" id="UP000504629">
    <property type="component" value="Unplaced"/>
</dbReference>
<dbReference type="GO" id="GO:0043161">
    <property type="term" value="P:proteasome-mediated ubiquitin-dependent protein catabolic process"/>
    <property type="evidence" value="ECO:0007669"/>
    <property type="project" value="TreeGrafter"/>
</dbReference>
<dbReference type="RefSeq" id="XP_028041726.1">
    <property type="nucleotide sequence ID" value="XM_028185925.1"/>
</dbReference>
<dbReference type="KEGG" id="bman:114251600"/>
<accession>A0A6J2KH94</accession>
<dbReference type="PANTHER" id="PTHR14145:SF1">
    <property type="entry name" value="26S PROTEASOME NON-ATPASE REGULATORY SUBUNIT 6"/>
    <property type="match status" value="1"/>
</dbReference>
<protein>
    <submittedName>
        <fullName evidence="3">26S proteasome non-ATPase regulatory subunit 6</fullName>
    </submittedName>
</protein>
<evidence type="ECO:0000313" key="3">
    <source>
        <dbReference type="RefSeq" id="XP_028041726.1"/>
    </source>
</evidence>
<feature type="domain" description="26S proteasome regulatory subunit Rpn7 N-terminal" evidence="1">
    <location>
        <begin position="62"/>
        <end position="203"/>
    </location>
</feature>
<keyword evidence="3" id="KW-0647">Proteasome</keyword>
<organism evidence="2 3">
    <name type="scientific">Bombyx mandarina</name>
    <name type="common">Wild silk moth</name>
    <name type="synonym">Wild silkworm</name>
    <dbReference type="NCBI Taxonomy" id="7092"/>
    <lineage>
        <taxon>Eukaryota</taxon>
        <taxon>Metazoa</taxon>
        <taxon>Ecdysozoa</taxon>
        <taxon>Arthropoda</taxon>
        <taxon>Hexapoda</taxon>
        <taxon>Insecta</taxon>
        <taxon>Pterygota</taxon>
        <taxon>Neoptera</taxon>
        <taxon>Endopterygota</taxon>
        <taxon>Lepidoptera</taxon>
        <taxon>Glossata</taxon>
        <taxon>Ditrysia</taxon>
        <taxon>Bombycoidea</taxon>
        <taxon>Bombycidae</taxon>
        <taxon>Bombycinae</taxon>
        <taxon>Bombyx</taxon>
    </lineage>
</organism>
<feature type="non-terminal residue" evidence="3">
    <location>
        <position position="258"/>
    </location>
</feature>
<name>A0A6J2KH94_BOMMA</name>
<dbReference type="Pfam" id="PF10602">
    <property type="entry name" value="RPN7"/>
    <property type="match status" value="1"/>
</dbReference>
<evidence type="ECO:0000259" key="1">
    <source>
        <dbReference type="Pfam" id="PF10602"/>
    </source>
</evidence>
<dbReference type="GO" id="GO:0005838">
    <property type="term" value="C:proteasome regulatory particle"/>
    <property type="evidence" value="ECO:0007669"/>
    <property type="project" value="TreeGrafter"/>
</dbReference>
<dbReference type="InterPro" id="IPR019585">
    <property type="entry name" value="Rpn7/CSN1"/>
</dbReference>
<keyword evidence="2" id="KW-1185">Reference proteome</keyword>
<reference evidence="3" key="1">
    <citation type="submission" date="2025-08" db="UniProtKB">
        <authorList>
            <consortium name="RefSeq"/>
        </authorList>
    </citation>
    <scope>IDENTIFICATION</scope>
    <source>
        <tissue evidence="3">Silk gland</tissue>
    </source>
</reference>
<sequence length="258" mass="29641">MELSAEGKTPEYMALAGIKFKLSLPEFKDNIQLKEQLLNGIKAGHMAPYYKEVCNDLGWAFDQKLYDDMTKENQDRLSKFEEDDSETPVWQDRLDYLCSVGDKETATALATSKYEDSTLTTNRRLDAIFALFRIAYFHGCNVKEMGKAINKAHELVDKGGDWRSRNKLKAYEAIYCLAVRDYSHAAELFIDCVSTFESYELVDFGGAKNPRSAGHHKQLTIGTFNTRTLRRDEDVEELEVELRSIKWHILGLSEVRRE</sequence>